<evidence type="ECO:0000256" key="2">
    <source>
        <dbReference type="ARBA" id="ARBA00010992"/>
    </source>
</evidence>
<dbReference type="EMBL" id="JAAABM010000002">
    <property type="protein sequence ID" value="KAF7680483.1"/>
    <property type="molecule type" value="Genomic_DNA"/>
</dbReference>
<dbReference type="GO" id="GO:0016020">
    <property type="term" value="C:membrane"/>
    <property type="evidence" value="ECO:0007669"/>
    <property type="project" value="UniProtKB-SubCell"/>
</dbReference>
<keyword evidence="3" id="KW-0813">Transport</keyword>
<keyword evidence="6 7" id="KW-0472">Membrane</keyword>
<name>A0A8H7BBR5_9PLEO</name>
<dbReference type="InterPro" id="IPR003663">
    <property type="entry name" value="Sugar/inositol_transpt"/>
</dbReference>
<dbReference type="PRINTS" id="PR00171">
    <property type="entry name" value="SUGRTRNSPORT"/>
</dbReference>
<keyword evidence="5 7" id="KW-1133">Transmembrane helix</keyword>
<dbReference type="InterPro" id="IPR036259">
    <property type="entry name" value="MFS_trans_sf"/>
</dbReference>
<evidence type="ECO:0000256" key="6">
    <source>
        <dbReference type="ARBA" id="ARBA00023136"/>
    </source>
</evidence>
<evidence type="ECO:0000256" key="4">
    <source>
        <dbReference type="ARBA" id="ARBA00022692"/>
    </source>
</evidence>
<feature type="transmembrane region" description="Helical" evidence="7">
    <location>
        <begin position="297"/>
        <end position="315"/>
    </location>
</feature>
<dbReference type="RefSeq" id="XP_038790473.1">
    <property type="nucleotide sequence ID" value="XM_038927181.1"/>
</dbReference>
<feature type="transmembrane region" description="Helical" evidence="7">
    <location>
        <begin position="727"/>
        <end position="746"/>
    </location>
</feature>
<evidence type="ECO:0000313" key="9">
    <source>
        <dbReference type="EMBL" id="KAF7680483.1"/>
    </source>
</evidence>
<reference evidence="9" key="1">
    <citation type="submission" date="2020-01" db="EMBL/GenBank/DDBJ databases">
        <authorList>
            <person name="Feng Z.H.Z."/>
        </authorList>
    </citation>
    <scope>NUCLEOTIDE SEQUENCE</scope>
    <source>
        <strain evidence="9">CBS107.38</strain>
    </source>
</reference>
<organism evidence="9 10">
    <name type="scientific">Alternaria burnsii</name>
    <dbReference type="NCBI Taxonomy" id="1187904"/>
    <lineage>
        <taxon>Eukaryota</taxon>
        <taxon>Fungi</taxon>
        <taxon>Dikarya</taxon>
        <taxon>Ascomycota</taxon>
        <taxon>Pezizomycotina</taxon>
        <taxon>Dothideomycetes</taxon>
        <taxon>Pleosporomycetidae</taxon>
        <taxon>Pleosporales</taxon>
        <taxon>Pleosporineae</taxon>
        <taxon>Pleosporaceae</taxon>
        <taxon>Alternaria</taxon>
        <taxon>Alternaria sect. Alternaria</taxon>
    </lineage>
</organism>
<evidence type="ECO:0000256" key="7">
    <source>
        <dbReference type="SAM" id="Phobius"/>
    </source>
</evidence>
<dbReference type="GeneID" id="62200359"/>
<accession>A0A8H7BBR5</accession>
<feature type="transmembrane region" description="Helical" evidence="7">
    <location>
        <begin position="782"/>
        <end position="803"/>
    </location>
</feature>
<feature type="transmembrane region" description="Helical" evidence="7">
    <location>
        <begin position="426"/>
        <end position="445"/>
    </location>
</feature>
<feature type="transmembrane region" description="Helical" evidence="7">
    <location>
        <begin position="522"/>
        <end position="542"/>
    </location>
</feature>
<dbReference type="Pfam" id="PF06127">
    <property type="entry name" value="Mpo1-like"/>
    <property type="match status" value="1"/>
</dbReference>
<dbReference type="GO" id="GO:0022857">
    <property type="term" value="F:transmembrane transporter activity"/>
    <property type="evidence" value="ECO:0007669"/>
    <property type="project" value="InterPro"/>
</dbReference>
<comment type="subcellular location">
    <subcellularLocation>
        <location evidence="1">Membrane</location>
        <topology evidence="1">Multi-pass membrane protein</topology>
    </subcellularLocation>
</comment>
<dbReference type="InterPro" id="IPR050814">
    <property type="entry name" value="Myo-inositol_Transporter"/>
</dbReference>
<evidence type="ECO:0000256" key="1">
    <source>
        <dbReference type="ARBA" id="ARBA00004141"/>
    </source>
</evidence>
<sequence length="926" mass="103005">MSEPDKEIKIEPAVVDEHHERKASIFDDEQKRKESVARLTANFEGEIKNPLVDISREQLLANVHDFAAEHQLTDVEPLLVKGALLAQSPALFEELEELNEADRTAVREEITHRFKLPRTLYFTIILNSIAAAIQGWDQTGSNGANLTFGQALGIPDSGPACEAAGTCEKNGWIIGFVNACPYIAIAVFCAWISDPVNELCGRRGTIFIAAIFSLLAPFGMGLSQTWGQLAVCRVLLGVGMGLKEVTVPVFSAENVPASVRGGLVMSWQIWTAFGIFLGTVANLAVMNTGAISWRLQFGSAFIPAVPLCIGIWFVPESPRWLMKKRKYAKAYRSFLRLRNTPLQAARDLYYTHCLLEQEEVLIREAGINPKSNFFTRFVELFTIPRVRRATQASGIVMIGQQMCGINIIAFYSSTIFAEGGATNKEALIASFGFGLVNFTFAWPAVWTIDTFGRRGLLLFTFPNMFWTLLVAGMCYYIPKDSDAHLGLIAFFVYLFGAFYSPGMGPVPFTYSAEVFPLSHREVGMSWAVATNNFWAAVLSLTLPRMLKVMKPQGVFGFYAGMNVVALIMIFLWLPETKQRTLEELDYVFGVPTRTHMKYQAGQNLPWWFKTYVLRQKGLSKPQLYKFGDQRPPVSVTAQMSYAWNAYILRKKGLAKPDAYVKASPSGEKQVHALIQRLRCRRRRLANTFPSLSQHSTETASRLSKMPVFDLKKNLVFYGAYHREPTNVAIHIACVPVLLATGILFGTNTPTLPIRQHPLLTRLNLPLNLGTIAAATYSTLYLLLSPNLAGVTVTPIILAFASLSNRLTQRYNKTKVNSIAVAVHVVSWILQFVGHGKFEGRKPALLDNLVQALFLAPLFVWYEVLFKMGFYKGLKREVELGVEAEIAKLKAKKADKGKGIALDDKADTKDDVVDAVLDGEKEGSGEI</sequence>
<evidence type="ECO:0000256" key="5">
    <source>
        <dbReference type="ARBA" id="ARBA00022989"/>
    </source>
</evidence>
<dbReference type="AlphaFoldDB" id="A0A8H7BBR5"/>
<gene>
    <name evidence="9" type="ORF">GT037_002134</name>
</gene>
<dbReference type="PROSITE" id="PS00217">
    <property type="entry name" value="SUGAR_TRANSPORT_2"/>
    <property type="match status" value="1"/>
</dbReference>
<evidence type="ECO:0000256" key="3">
    <source>
        <dbReference type="ARBA" id="ARBA00022448"/>
    </source>
</evidence>
<dbReference type="GO" id="GO:0015798">
    <property type="term" value="P:myo-inositol transport"/>
    <property type="evidence" value="ECO:0007669"/>
    <property type="project" value="UniProtKB-ARBA"/>
</dbReference>
<feature type="transmembrane region" description="Helical" evidence="7">
    <location>
        <begin position="484"/>
        <end position="502"/>
    </location>
</feature>
<dbReference type="PROSITE" id="PS50850">
    <property type="entry name" value="MFS"/>
    <property type="match status" value="1"/>
</dbReference>
<evidence type="ECO:0000313" key="10">
    <source>
        <dbReference type="Proteomes" id="UP000596902"/>
    </source>
</evidence>
<dbReference type="PANTHER" id="PTHR48020:SF14">
    <property type="entry name" value="SUGAR TRANSPORTER, PUTATIVE-RELATED"/>
    <property type="match status" value="1"/>
</dbReference>
<dbReference type="PANTHER" id="PTHR48020">
    <property type="entry name" value="PROTON MYO-INOSITOL COTRANSPORTER"/>
    <property type="match status" value="1"/>
</dbReference>
<feature type="transmembrane region" description="Helical" evidence="7">
    <location>
        <begin position="204"/>
        <end position="220"/>
    </location>
</feature>
<dbReference type="Proteomes" id="UP000596902">
    <property type="component" value="Unassembled WGS sequence"/>
</dbReference>
<reference evidence="9" key="2">
    <citation type="submission" date="2020-08" db="EMBL/GenBank/DDBJ databases">
        <title>Draft Genome Sequence of Cumin Blight Pathogen Alternaria burnsii.</title>
        <authorList>
            <person name="Feng Z."/>
        </authorList>
    </citation>
    <scope>NUCLEOTIDE SEQUENCE</scope>
    <source>
        <strain evidence="9">CBS107.38</strain>
    </source>
</reference>
<proteinExistence type="inferred from homology"/>
<dbReference type="InterPro" id="IPR005828">
    <property type="entry name" value="MFS_sugar_transport-like"/>
</dbReference>
<dbReference type="GO" id="GO:0015791">
    <property type="term" value="P:polyol transmembrane transport"/>
    <property type="evidence" value="ECO:0007669"/>
    <property type="project" value="UniProtKB-ARBA"/>
</dbReference>
<dbReference type="Pfam" id="PF00083">
    <property type="entry name" value="Sugar_tr"/>
    <property type="match status" value="1"/>
</dbReference>
<dbReference type="FunFam" id="1.20.1250.20:FF:000100">
    <property type="entry name" value="MFS sugar transporter, putative"/>
    <property type="match status" value="1"/>
</dbReference>
<feature type="transmembrane region" description="Helical" evidence="7">
    <location>
        <begin position="263"/>
        <end position="285"/>
    </location>
</feature>
<feature type="domain" description="Major facilitator superfamily (MFS) profile" evidence="8">
    <location>
        <begin position="123"/>
        <end position="577"/>
    </location>
</feature>
<dbReference type="InterPro" id="IPR005829">
    <property type="entry name" value="Sugar_transporter_CS"/>
</dbReference>
<feature type="transmembrane region" description="Helical" evidence="7">
    <location>
        <begin position="172"/>
        <end position="192"/>
    </location>
</feature>
<comment type="caution">
    <text evidence="9">The sequence shown here is derived from an EMBL/GenBank/DDBJ whole genome shotgun (WGS) entry which is preliminary data.</text>
</comment>
<protein>
    <submittedName>
        <fullName evidence="9">D-xylose-proton symporter</fullName>
    </submittedName>
</protein>
<feature type="transmembrane region" description="Helical" evidence="7">
    <location>
        <begin position="457"/>
        <end position="477"/>
    </location>
</feature>
<evidence type="ECO:0000259" key="8">
    <source>
        <dbReference type="PROSITE" id="PS50850"/>
    </source>
</evidence>
<dbReference type="NCBIfam" id="TIGR00879">
    <property type="entry name" value="SP"/>
    <property type="match status" value="1"/>
</dbReference>
<feature type="transmembrane region" description="Helical" evidence="7">
    <location>
        <begin position="554"/>
        <end position="573"/>
    </location>
</feature>
<feature type="transmembrane region" description="Helical" evidence="7">
    <location>
        <begin position="848"/>
        <end position="865"/>
    </location>
</feature>
<dbReference type="InterPro" id="IPR009305">
    <property type="entry name" value="Mpo1-like"/>
</dbReference>
<dbReference type="SUPFAM" id="SSF103473">
    <property type="entry name" value="MFS general substrate transporter"/>
    <property type="match status" value="1"/>
</dbReference>
<comment type="similarity">
    <text evidence="2">Belongs to the major facilitator superfamily. Sugar transporter (TC 2.A.1.1) family.</text>
</comment>
<feature type="transmembrane region" description="Helical" evidence="7">
    <location>
        <begin position="815"/>
        <end position="833"/>
    </location>
</feature>
<dbReference type="Gene3D" id="1.20.1250.20">
    <property type="entry name" value="MFS general substrate transporter like domains"/>
    <property type="match status" value="1"/>
</dbReference>
<dbReference type="InterPro" id="IPR020846">
    <property type="entry name" value="MFS_dom"/>
</dbReference>
<keyword evidence="4 7" id="KW-0812">Transmembrane</keyword>
<keyword evidence="10" id="KW-1185">Reference proteome</keyword>